<protein>
    <submittedName>
        <fullName evidence="3">Glycine-rich cell wall structural protein 1</fullName>
    </submittedName>
</protein>
<feature type="compositionally biased region" description="Gly residues" evidence="1">
    <location>
        <begin position="51"/>
        <end position="65"/>
    </location>
</feature>
<dbReference type="EMBL" id="JAPVEA010000004">
    <property type="protein sequence ID" value="KAJ5455639.1"/>
    <property type="molecule type" value="Genomic_DNA"/>
</dbReference>
<evidence type="ECO:0000313" key="4">
    <source>
        <dbReference type="Proteomes" id="UP001213681"/>
    </source>
</evidence>
<reference evidence="3" key="1">
    <citation type="submission" date="2022-12" db="EMBL/GenBank/DDBJ databases">
        <authorList>
            <person name="Petersen C."/>
        </authorList>
    </citation>
    <scope>NUCLEOTIDE SEQUENCE</scope>
    <source>
        <strain evidence="3">IBT 16125</strain>
    </source>
</reference>
<keyword evidence="2" id="KW-0732">Signal</keyword>
<evidence type="ECO:0000256" key="2">
    <source>
        <dbReference type="SAM" id="SignalP"/>
    </source>
</evidence>
<dbReference type="GeneID" id="81597528"/>
<name>A0AAD6C971_9EURO</name>
<dbReference type="Proteomes" id="UP001213681">
    <property type="component" value="Unassembled WGS sequence"/>
</dbReference>
<dbReference type="AlphaFoldDB" id="A0AAD6C971"/>
<evidence type="ECO:0000256" key="1">
    <source>
        <dbReference type="SAM" id="MobiDB-lite"/>
    </source>
</evidence>
<evidence type="ECO:0000313" key="3">
    <source>
        <dbReference type="EMBL" id="KAJ5455639.1"/>
    </source>
</evidence>
<feature type="region of interest" description="Disordered" evidence="1">
    <location>
        <begin position="21"/>
        <end position="99"/>
    </location>
</feature>
<comment type="caution">
    <text evidence="3">The sequence shown here is derived from an EMBL/GenBank/DDBJ whole genome shotgun (WGS) entry which is preliminary data.</text>
</comment>
<feature type="signal peptide" evidence="2">
    <location>
        <begin position="1"/>
        <end position="19"/>
    </location>
</feature>
<proteinExistence type="predicted"/>
<accession>A0AAD6C971</accession>
<gene>
    <name evidence="3" type="ORF">N7458_003903</name>
</gene>
<organism evidence="3 4">
    <name type="scientific">Penicillium daleae</name>
    <dbReference type="NCBI Taxonomy" id="63821"/>
    <lineage>
        <taxon>Eukaryota</taxon>
        <taxon>Fungi</taxon>
        <taxon>Dikarya</taxon>
        <taxon>Ascomycota</taxon>
        <taxon>Pezizomycotina</taxon>
        <taxon>Eurotiomycetes</taxon>
        <taxon>Eurotiomycetidae</taxon>
        <taxon>Eurotiales</taxon>
        <taxon>Aspergillaceae</taxon>
        <taxon>Penicillium</taxon>
    </lineage>
</organism>
<feature type="compositionally biased region" description="Low complexity" evidence="1">
    <location>
        <begin position="66"/>
        <end position="90"/>
    </location>
</feature>
<reference evidence="3" key="2">
    <citation type="journal article" date="2023" name="IMA Fungus">
        <title>Comparative genomic study of the Penicillium genus elucidates a diverse pangenome and 15 lateral gene transfer events.</title>
        <authorList>
            <person name="Petersen C."/>
            <person name="Sorensen T."/>
            <person name="Nielsen M.R."/>
            <person name="Sondergaard T.E."/>
            <person name="Sorensen J.L."/>
            <person name="Fitzpatrick D.A."/>
            <person name="Frisvad J.C."/>
            <person name="Nielsen K.L."/>
        </authorList>
    </citation>
    <scope>NUCLEOTIDE SEQUENCE</scope>
    <source>
        <strain evidence="3">IBT 16125</strain>
    </source>
</reference>
<feature type="chain" id="PRO_5042248922" evidence="2">
    <location>
        <begin position="20"/>
        <end position="130"/>
    </location>
</feature>
<sequence length="130" mass="12032">MHFSTPVLTLLAIAAGVQAGGKQHEPPIHKRSVSAQATPVSTGAHPIVTGTPGGGGNATTGGGASSSGAASTGAASSGAASGSAASNTPALPSSTGFVPSSPGIKVSVPQLGMIGAGIGSVAYGALIFLA</sequence>
<keyword evidence="4" id="KW-1185">Reference proteome</keyword>
<dbReference type="RefSeq" id="XP_056768012.1">
    <property type="nucleotide sequence ID" value="XM_056907285.1"/>
</dbReference>